<proteinExistence type="predicted"/>
<evidence type="ECO:0000256" key="2">
    <source>
        <dbReference type="ARBA" id="ARBA00023619"/>
    </source>
</evidence>
<evidence type="ECO:0000313" key="4">
    <source>
        <dbReference type="EMBL" id="KAF0718598.1"/>
    </source>
</evidence>
<dbReference type="Gene3D" id="3.40.50.200">
    <property type="entry name" value="Peptidase S8/S53 domain"/>
    <property type="match status" value="1"/>
</dbReference>
<dbReference type="Proteomes" id="UP000332933">
    <property type="component" value="Unassembled WGS sequence"/>
</dbReference>
<evidence type="ECO:0000313" key="6">
    <source>
        <dbReference type="Proteomes" id="UP000332933"/>
    </source>
</evidence>
<reference evidence="5 6" key="1">
    <citation type="submission" date="2019-03" db="EMBL/GenBank/DDBJ databases">
        <authorList>
            <person name="Gaulin E."/>
            <person name="Dumas B."/>
        </authorList>
    </citation>
    <scope>NUCLEOTIDE SEQUENCE [LARGE SCALE GENOMIC DNA]</scope>
    <source>
        <strain evidence="5">CBS 568.67</strain>
    </source>
</reference>
<feature type="chain" id="PRO_5033827124" description="subtilisin" evidence="3">
    <location>
        <begin position="20"/>
        <end position="219"/>
    </location>
</feature>
<dbReference type="GO" id="GO:0006508">
    <property type="term" value="P:proteolysis"/>
    <property type="evidence" value="ECO:0007669"/>
    <property type="project" value="InterPro"/>
</dbReference>
<dbReference type="InterPro" id="IPR036852">
    <property type="entry name" value="Peptidase_S8/S53_dom_sf"/>
</dbReference>
<keyword evidence="3" id="KW-0732">Signal</keyword>
<reference evidence="4" key="2">
    <citation type="submission" date="2019-06" db="EMBL/GenBank/DDBJ databases">
        <title>Genomics analysis of Aphanomyces spp. identifies a new class of oomycete effector associated with host adaptation.</title>
        <authorList>
            <person name="Gaulin E."/>
        </authorList>
    </citation>
    <scope>NUCLEOTIDE SEQUENCE</scope>
    <source>
        <strain evidence="4">CBS 578.67</strain>
    </source>
</reference>
<dbReference type="AlphaFoldDB" id="A0A485K6M5"/>
<accession>A0A485K6M5</accession>
<keyword evidence="6" id="KW-1185">Reference proteome</keyword>
<evidence type="ECO:0000256" key="1">
    <source>
        <dbReference type="ARBA" id="ARBA00023529"/>
    </source>
</evidence>
<gene>
    <name evidence="5" type="primary">Aste57867_1591</name>
    <name evidence="4" type="ORF">As57867_001590</name>
    <name evidence="5" type="ORF">ASTE57867_1591</name>
</gene>
<name>A0A485K6M5_9STRA</name>
<protein>
    <recommendedName>
        <fullName evidence="2">subtilisin</fullName>
        <ecNumber evidence="2">3.4.21.62</ecNumber>
    </recommendedName>
</protein>
<dbReference type="EMBL" id="VJMH01000136">
    <property type="protein sequence ID" value="KAF0718598.1"/>
    <property type="molecule type" value="Genomic_DNA"/>
</dbReference>
<evidence type="ECO:0000313" key="5">
    <source>
        <dbReference type="EMBL" id="VFT78804.1"/>
    </source>
</evidence>
<dbReference type="GO" id="GO:0004252">
    <property type="term" value="F:serine-type endopeptidase activity"/>
    <property type="evidence" value="ECO:0007669"/>
    <property type="project" value="UniProtKB-EC"/>
</dbReference>
<comment type="catalytic activity">
    <reaction evidence="1">
        <text>Hydrolysis of proteins with broad specificity for peptide bonds, and a preference for a large uncharged residue in P1. Hydrolyzes peptide amides.</text>
        <dbReference type="EC" id="3.4.21.62"/>
    </reaction>
</comment>
<feature type="signal peptide" evidence="3">
    <location>
        <begin position="1"/>
        <end position="19"/>
    </location>
</feature>
<organism evidence="5 6">
    <name type="scientific">Aphanomyces stellatus</name>
    <dbReference type="NCBI Taxonomy" id="120398"/>
    <lineage>
        <taxon>Eukaryota</taxon>
        <taxon>Sar</taxon>
        <taxon>Stramenopiles</taxon>
        <taxon>Oomycota</taxon>
        <taxon>Saprolegniomycetes</taxon>
        <taxon>Saprolegniales</taxon>
        <taxon>Verrucalvaceae</taxon>
        <taxon>Aphanomyces</taxon>
    </lineage>
</organism>
<dbReference type="SUPFAM" id="SSF52743">
    <property type="entry name" value="Subtilisin-like"/>
    <property type="match status" value="1"/>
</dbReference>
<sequence length="219" mass="24263">MKLITVLPLALEVLSSVSTDAKIAVGLWRALEVADTVDAFVQLQPFDVDSVSDSRRSHRQAIYEAMTTYQDDIACRITYHRRRRAGRHVRVVLDQQRALLHQCDQGPARRTCRVPRRGVHPPTIGCPNTHVRHASIDVAPANGESTRLGPHNMGTGVNAQHEALKDNYRSYKGWFDSTPVDTKGVGTHMMGTIVGQHGIGVAWRAVDCVQSSRRTSEPP</sequence>
<dbReference type="EC" id="3.4.21.62" evidence="2"/>
<dbReference type="EMBL" id="CAADRA010000136">
    <property type="protein sequence ID" value="VFT78804.1"/>
    <property type="molecule type" value="Genomic_DNA"/>
</dbReference>
<evidence type="ECO:0000256" key="3">
    <source>
        <dbReference type="SAM" id="SignalP"/>
    </source>
</evidence>